<feature type="region of interest" description="Disordered" evidence="1">
    <location>
        <begin position="26"/>
        <end position="53"/>
    </location>
</feature>
<gene>
    <name evidence="2" type="ORF">GCM10010104_25510</name>
</gene>
<dbReference type="EMBL" id="BAAART010000055">
    <property type="protein sequence ID" value="GAA2230747.1"/>
    <property type="molecule type" value="Genomic_DNA"/>
</dbReference>
<comment type="caution">
    <text evidence="2">The sequence shown here is derived from an EMBL/GenBank/DDBJ whole genome shotgun (WGS) entry which is preliminary data.</text>
</comment>
<protein>
    <recommendedName>
        <fullName evidence="4">Leucine-zipper of insertion element IS481</fullName>
    </recommendedName>
</protein>
<keyword evidence="3" id="KW-1185">Reference proteome</keyword>
<accession>A0ABN3DGX1</accession>
<name>A0ABN3DGX1_9ACTN</name>
<sequence length="66" mass="7346">MSHRLCAGAAVRFQVSHTTAARWADRYRRHSSTSMHDRNPQHPTQTGKMPAVKPSATHFILPLAPA</sequence>
<evidence type="ECO:0000256" key="1">
    <source>
        <dbReference type="SAM" id="MobiDB-lite"/>
    </source>
</evidence>
<dbReference type="Proteomes" id="UP001501474">
    <property type="component" value="Unassembled WGS sequence"/>
</dbReference>
<evidence type="ECO:0000313" key="2">
    <source>
        <dbReference type="EMBL" id="GAA2230747.1"/>
    </source>
</evidence>
<evidence type="ECO:0008006" key="4">
    <source>
        <dbReference type="Google" id="ProtNLM"/>
    </source>
</evidence>
<proteinExistence type="predicted"/>
<reference evidence="2 3" key="1">
    <citation type="journal article" date="2019" name="Int. J. Syst. Evol. Microbiol.">
        <title>The Global Catalogue of Microorganisms (GCM) 10K type strain sequencing project: providing services to taxonomists for standard genome sequencing and annotation.</title>
        <authorList>
            <consortium name="The Broad Institute Genomics Platform"/>
            <consortium name="The Broad Institute Genome Sequencing Center for Infectious Disease"/>
            <person name="Wu L."/>
            <person name="Ma J."/>
        </authorList>
    </citation>
    <scope>NUCLEOTIDE SEQUENCE [LARGE SCALE GENOMIC DNA]</scope>
    <source>
        <strain evidence="2 3">JCM 3053</strain>
    </source>
</reference>
<evidence type="ECO:0000313" key="3">
    <source>
        <dbReference type="Proteomes" id="UP001501474"/>
    </source>
</evidence>
<organism evidence="2 3">
    <name type="scientific">Streptomyces indiaensis</name>
    <dbReference type="NCBI Taxonomy" id="284033"/>
    <lineage>
        <taxon>Bacteria</taxon>
        <taxon>Bacillati</taxon>
        <taxon>Actinomycetota</taxon>
        <taxon>Actinomycetes</taxon>
        <taxon>Kitasatosporales</taxon>
        <taxon>Streptomycetaceae</taxon>
        <taxon>Streptomyces</taxon>
    </lineage>
</organism>